<name>A0A813WL24_9BILA</name>
<keyword evidence="5" id="KW-1185">Reference proteome</keyword>
<dbReference type="InterPro" id="IPR000305">
    <property type="entry name" value="GIY-YIG_endonuc"/>
</dbReference>
<evidence type="ECO:0000313" key="3">
    <source>
        <dbReference type="EMBL" id="CAF0855192.1"/>
    </source>
</evidence>
<comment type="caution">
    <text evidence="3">The sequence shown here is derived from an EMBL/GenBank/DDBJ whole genome shotgun (WGS) entry which is preliminary data.</text>
</comment>
<feature type="domain" description="GIY-YIG" evidence="2">
    <location>
        <begin position="88"/>
        <end position="166"/>
    </location>
</feature>
<evidence type="ECO:0000313" key="4">
    <source>
        <dbReference type="EMBL" id="CAF3642962.1"/>
    </source>
</evidence>
<feature type="compositionally biased region" description="Basic and acidic residues" evidence="1">
    <location>
        <begin position="11"/>
        <end position="21"/>
    </location>
</feature>
<dbReference type="Proteomes" id="UP000681722">
    <property type="component" value="Unassembled WGS sequence"/>
</dbReference>
<dbReference type="PROSITE" id="PS50164">
    <property type="entry name" value="GIY_YIG"/>
    <property type="match status" value="1"/>
</dbReference>
<reference evidence="3" key="1">
    <citation type="submission" date="2021-02" db="EMBL/GenBank/DDBJ databases">
        <authorList>
            <person name="Nowell W R."/>
        </authorList>
    </citation>
    <scope>NUCLEOTIDE SEQUENCE</scope>
</reference>
<proteinExistence type="predicted"/>
<accession>A0A813WL24</accession>
<organism evidence="3 5">
    <name type="scientific">Didymodactylos carnosus</name>
    <dbReference type="NCBI Taxonomy" id="1234261"/>
    <lineage>
        <taxon>Eukaryota</taxon>
        <taxon>Metazoa</taxon>
        <taxon>Spiralia</taxon>
        <taxon>Gnathifera</taxon>
        <taxon>Rotifera</taxon>
        <taxon>Eurotatoria</taxon>
        <taxon>Bdelloidea</taxon>
        <taxon>Philodinida</taxon>
        <taxon>Philodinidae</taxon>
        <taxon>Didymodactylos</taxon>
    </lineage>
</organism>
<evidence type="ECO:0000259" key="2">
    <source>
        <dbReference type="PROSITE" id="PS50164"/>
    </source>
</evidence>
<gene>
    <name evidence="3" type="ORF">GPM918_LOCUS6289</name>
    <name evidence="4" type="ORF">SRO942_LOCUS6289</name>
</gene>
<evidence type="ECO:0000313" key="5">
    <source>
        <dbReference type="Proteomes" id="UP000663829"/>
    </source>
</evidence>
<feature type="region of interest" description="Disordered" evidence="1">
    <location>
        <begin position="1"/>
        <end position="38"/>
    </location>
</feature>
<protein>
    <recommendedName>
        <fullName evidence="2">GIY-YIG domain-containing protein</fullName>
    </recommendedName>
</protein>
<sequence>MLAKSNFPSKQVEEFIRESVREQPNTSTQATSSTLPKPKEETKFSMALPYYPGIEVLKRRLERLKIKLYFSYGKKLSSFLPSNKKMTSRSVIYEIPCECGASYVGEAKVGLQNRMKQHASLIEKDSLETHSEIVQHHHQKNWQCLFEPEKAMILDVETDYRKRKIKESVFSEIVQSINRHDHLSAEWRTIMNKNGDQIRKHIKFKEETKL</sequence>
<evidence type="ECO:0000256" key="1">
    <source>
        <dbReference type="SAM" id="MobiDB-lite"/>
    </source>
</evidence>
<dbReference type="EMBL" id="CAJNOQ010000960">
    <property type="protein sequence ID" value="CAF0855192.1"/>
    <property type="molecule type" value="Genomic_DNA"/>
</dbReference>
<feature type="compositionally biased region" description="Polar residues" evidence="1">
    <location>
        <begin position="22"/>
        <end position="35"/>
    </location>
</feature>
<dbReference type="EMBL" id="CAJOBC010000960">
    <property type="protein sequence ID" value="CAF3642962.1"/>
    <property type="molecule type" value="Genomic_DNA"/>
</dbReference>
<dbReference type="Proteomes" id="UP000663829">
    <property type="component" value="Unassembled WGS sequence"/>
</dbReference>
<dbReference type="AlphaFoldDB" id="A0A813WL24"/>
<dbReference type="OrthoDB" id="10092480at2759"/>